<evidence type="ECO:0000313" key="7">
    <source>
        <dbReference type="EMBL" id="AIN96881.1"/>
    </source>
</evidence>
<dbReference type="InterPro" id="IPR005123">
    <property type="entry name" value="Oxoglu/Fe-dep_dioxygenase_dom"/>
</dbReference>
<gene>
    <name evidence="7" type="ORF">LPMP_160050</name>
</gene>
<keyword evidence="4" id="KW-0560">Oxidoreductase</keyword>
<feature type="domain" description="Fe2OG dioxygenase" evidence="6">
    <location>
        <begin position="148"/>
        <end position="266"/>
    </location>
</feature>
<evidence type="ECO:0000256" key="1">
    <source>
        <dbReference type="ARBA" id="ARBA00001961"/>
    </source>
</evidence>
<dbReference type="GO" id="GO:0005506">
    <property type="term" value="F:iron ion binding"/>
    <property type="evidence" value="ECO:0007669"/>
    <property type="project" value="InterPro"/>
</dbReference>
<dbReference type="PANTHER" id="PTHR10869:SF246">
    <property type="entry name" value="TRANSMEMBRANE PROLYL 4-HYDROXYLASE"/>
    <property type="match status" value="1"/>
</dbReference>
<keyword evidence="3" id="KW-0223">Dioxygenase</keyword>
<dbReference type="GO" id="GO:0004656">
    <property type="term" value="F:procollagen-proline 4-dioxygenase activity"/>
    <property type="evidence" value="ECO:0007669"/>
    <property type="project" value="TreeGrafter"/>
</dbReference>
<dbReference type="Gene3D" id="2.60.120.620">
    <property type="entry name" value="q2cbj1_9rhob like domain"/>
    <property type="match status" value="1"/>
</dbReference>
<name>A0A088S5S1_LEIPA</name>
<evidence type="ECO:0000256" key="3">
    <source>
        <dbReference type="ARBA" id="ARBA00022964"/>
    </source>
</evidence>
<dbReference type="AlphaFoldDB" id="A0A088S5S1"/>
<dbReference type="VEuPathDB" id="TriTrypDB:LPAL13_160005400"/>
<protein>
    <recommendedName>
        <fullName evidence="6">Fe2OG dioxygenase domain-containing protein</fullName>
    </recommendedName>
</protein>
<dbReference type="InterPro" id="IPR045054">
    <property type="entry name" value="P4HA-like"/>
</dbReference>
<dbReference type="Pfam" id="PF13640">
    <property type="entry name" value="2OG-FeII_Oxy_3"/>
    <property type="match status" value="1"/>
</dbReference>
<dbReference type="GO" id="GO:0031418">
    <property type="term" value="F:L-ascorbic acid binding"/>
    <property type="evidence" value="ECO:0007669"/>
    <property type="project" value="InterPro"/>
</dbReference>
<dbReference type="VEuPathDB" id="TriTrypDB:LPMP_160050"/>
<dbReference type="PROSITE" id="PS51471">
    <property type="entry name" value="FE2OG_OXY"/>
    <property type="match status" value="1"/>
</dbReference>
<sequence length="317" mass="35777">MFRYNNIVEKGEPHNKEIIDHVLDHVTEFPTPRVVPMGDGKVDCIVLENVLTHEECDQLIEACETVGYTFWLQKNHHDANGEAACDSASKAVRVVDTIEANFPNLSAKLYERISRVVSLESKCFSENMPNAEELFERDLAGTWVPHALSENLLFGRYRPGGHFMPHADGSTIVDLNTRSLYTLLIYLNDCSHGGETFVFSGEQCSVMYLDEEENRYRGNTARRVGAVYPKKGSAALFYCNLLHEGAPVVQGYKYICRADLLYRRTPSILTSEADVKAFNLYQEARLAESHGDAERACQLFQRVRRLSNGVAALFQID</sequence>
<dbReference type="OrthoDB" id="69177at2759"/>
<dbReference type="PANTHER" id="PTHR10869">
    <property type="entry name" value="PROLYL 4-HYDROXYLASE ALPHA SUBUNIT"/>
    <property type="match status" value="1"/>
</dbReference>
<dbReference type="EMBL" id="CP009385">
    <property type="protein sequence ID" value="AIN96881.1"/>
    <property type="molecule type" value="Genomic_DNA"/>
</dbReference>
<evidence type="ECO:0000256" key="5">
    <source>
        <dbReference type="ARBA" id="ARBA00023004"/>
    </source>
</evidence>
<evidence type="ECO:0000256" key="4">
    <source>
        <dbReference type="ARBA" id="ARBA00023002"/>
    </source>
</evidence>
<dbReference type="Proteomes" id="UP000063063">
    <property type="component" value="Chromosome 16"/>
</dbReference>
<evidence type="ECO:0000313" key="8">
    <source>
        <dbReference type="Proteomes" id="UP000063063"/>
    </source>
</evidence>
<dbReference type="InterPro" id="IPR044862">
    <property type="entry name" value="Pro_4_hyd_alph_FE2OG_OXY"/>
</dbReference>
<proteinExistence type="predicted"/>
<keyword evidence="5" id="KW-0408">Iron</keyword>
<dbReference type="GeneID" id="22573582"/>
<dbReference type="InterPro" id="IPR006620">
    <property type="entry name" value="Pro_4_hyd_alph"/>
</dbReference>
<dbReference type="SMART" id="SM00702">
    <property type="entry name" value="P4Hc"/>
    <property type="match status" value="1"/>
</dbReference>
<dbReference type="FunFam" id="2.60.120.620:FF:000037">
    <property type="entry name" value="Phytanoyl-CoA_dioxygenase_(PhyH)/2OG-Fe(II )_oxygenase_superfamily_-_putative"/>
    <property type="match status" value="1"/>
</dbReference>
<comment type="cofactor">
    <cofactor evidence="1">
        <name>L-ascorbate</name>
        <dbReference type="ChEBI" id="CHEBI:38290"/>
    </cofactor>
</comment>
<evidence type="ECO:0000259" key="6">
    <source>
        <dbReference type="PROSITE" id="PS51471"/>
    </source>
</evidence>
<dbReference type="SUPFAM" id="SSF51197">
    <property type="entry name" value="Clavaminate synthase-like"/>
    <property type="match status" value="1"/>
</dbReference>
<accession>A0A088S5S1</accession>
<dbReference type="RefSeq" id="XP_010697534.1">
    <property type="nucleotide sequence ID" value="XM_010699232.1"/>
</dbReference>
<evidence type="ECO:0000256" key="2">
    <source>
        <dbReference type="ARBA" id="ARBA00022723"/>
    </source>
</evidence>
<dbReference type="GO" id="GO:0005783">
    <property type="term" value="C:endoplasmic reticulum"/>
    <property type="evidence" value="ECO:0007669"/>
    <property type="project" value="TreeGrafter"/>
</dbReference>
<keyword evidence="8" id="KW-1185">Reference proteome</keyword>
<keyword evidence="2" id="KW-0479">Metal-binding</keyword>
<dbReference type="eggNOG" id="ENOG502QWTF">
    <property type="taxonomic scope" value="Eukaryota"/>
</dbReference>
<reference evidence="7 8" key="1">
    <citation type="journal article" date="2015" name="Sci. Rep.">
        <title>The genome of Leishmania panamensis: insights into genomics of the L. (Viannia) subgenus.</title>
        <authorList>
            <person name="Llanes A."/>
            <person name="Restrepo C.M."/>
            <person name="Vecchio G.D."/>
            <person name="Anguizola F.J."/>
            <person name="Lleonart R."/>
        </authorList>
    </citation>
    <scope>NUCLEOTIDE SEQUENCE [LARGE SCALE GENOMIC DNA]</scope>
    <source>
        <strain evidence="7 8">MHOM/PA/94/PSC-1</strain>
    </source>
</reference>
<organism evidence="7 8">
    <name type="scientific">Leishmania panamensis</name>
    <dbReference type="NCBI Taxonomy" id="5679"/>
    <lineage>
        <taxon>Eukaryota</taxon>
        <taxon>Discoba</taxon>
        <taxon>Euglenozoa</taxon>
        <taxon>Kinetoplastea</taxon>
        <taxon>Metakinetoplastina</taxon>
        <taxon>Trypanosomatida</taxon>
        <taxon>Trypanosomatidae</taxon>
        <taxon>Leishmaniinae</taxon>
        <taxon>Leishmania</taxon>
        <taxon>Leishmania guyanensis species complex</taxon>
    </lineage>
</organism>
<dbReference type="KEGG" id="lpan:LPMP_160050"/>